<gene>
    <name evidence="2" type="ORF">E2C01_038822</name>
</gene>
<dbReference type="AlphaFoldDB" id="A0A5B7FHX9"/>
<reference evidence="2 3" key="1">
    <citation type="submission" date="2019-05" db="EMBL/GenBank/DDBJ databases">
        <title>Another draft genome of Portunus trituberculatus and its Hox gene families provides insights of decapod evolution.</title>
        <authorList>
            <person name="Jeong J.-H."/>
            <person name="Song I."/>
            <person name="Kim S."/>
            <person name="Choi T."/>
            <person name="Kim D."/>
            <person name="Ryu S."/>
            <person name="Kim W."/>
        </authorList>
    </citation>
    <scope>NUCLEOTIDE SEQUENCE [LARGE SCALE GENOMIC DNA]</scope>
    <source>
        <tissue evidence="2">Muscle</tissue>
    </source>
</reference>
<accession>A0A5B7FHX9</accession>
<feature type="region of interest" description="Disordered" evidence="1">
    <location>
        <begin position="1"/>
        <end position="48"/>
    </location>
</feature>
<evidence type="ECO:0000256" key="1">
    <source>
        <dbReference type="SAM" id="MobiDB-lite"/>
    </source>
</evidence>
<dbReference type="EMBL" id="VSRR010006586">
    <property type="protein sequence ID" value="MPC45137.1"/>
    <property type="molecule type" value="Genomic_DNA"/>
</dbReference>
<feature type="compositionally biased region" description="Polar residues" evidence="1">
    <location>
        <begin position="1"/>
        <end position="13"/>
    </location>
</feature>
<organism evidence="2 3">
    <name type="scientific">Portunus trituberculatus</name>
    <name type="common">Swimming crab</name>
    <name type="synonym">Neptunus trituberculatus</name>
    <dbReference type="NCBI Taxonomy" id="210409"/>
    <lineage>
        <taxon>Eukaryota</taxon>
        <taxon>Metazoa</taxon>
        <taxon>Ecdysozoa</taxon>
        <taxon>Arthropoda</taxon>
        <taxon>Crustacea</taxon>
        <taxon>Multicrustacea</taxon>
        <taxon>Malacostraca</taxon>
        <taxon>Eumalacostraca</taxon>
        <taxon>Eucarida</taxon>
        <taxon>Decapoda</taxon>
        <taxon>Pleocyemata</taxon>
        <taxon>Brachyura</taxon>
        <taxon>Eubrachyura</taxon>
        <taxon>Portunoidea</taxon>
        <taxon>Portunidae</taxon>
        <taxon>Portuninae</taxon>
        <taxon>Portunus</taxon>
    </lineage>
</organism>
<dbReference type="Proteomes" id="UP000324222">
    <property type="component" value="Unassembled WGS sequence"/>
</dbReference>
<comment type="caution">
    <text evidence="2">The sequence shown here is derived from an EMBL/GenBank/DDBJ whole genome shotgun (WGS) entry which is preliminary data.</text>
</comment>
<name>A0A5B7FHX9_PORTR</name>
<sequence>MMRHNLASSNTRNMRIVFSRHKTDSKPHQPRDARKGAVMTPPPASIRPFITGRQKISVVSSGGKRIPLTYTKHRKRGKAQT</sequence>
<feature type="compositionally biased region" description="Basic and acidic residues" evidence="1">
    <location>
        <begin position="21"/>
        <end position="35"/>
    </location>
</feature>
<evidence type="ECO:0000313" key="3">
    <source>
        <dbReference type="Proteomes" id="UP000324222"/>
    </source>
</evidence>
<proteinExistence type="predicted"/>
<keyword evidence="3" id="KW-1185">Reference proteome</keyword>
<protein>
    <submittedName>
        <fullName evidence="2">Uncharacterized protein</fullName>
    </submittedName>
</protein>
<evidence type="ECO:0000313" key="2">
    <source>
        <dbReference type="EMBL" id="MPC45137.1"/>
    </source>
</evidence>